<dbReference type="GeneID" id="136820128"/>
<dbReference type="InterPro" id="IPR049406">
    <property type="entry name" value="ZIP4_12_EF-hand"/>
</dbReference>
<dbReference type="InterPro" id="IPR050799">
    <property type="entry name" value="ZIP_Transporter"/>
</dbReference>
<evidence type="ECO:0000256" key="7">
    <source>
        <dbReference type="SAM" id="MobiDB-lite"/>
    </source>
</evidence>
<evidence type="ECO:0000256" key="4">
    <source>
        <dbReference type="ARBA" id="ARBA00022989"/>
    </source>
</evidence>
<evidence type="ECO:0000313" key="12">
    <source>
        <dbReference type="EnsemblMetazoa" id="CLYHEMP022033.1"/>
    </source>
</evidence>
<feature type="transmembrane region" description="Helical" evidence="8">
    <location>
        <begin position="393"/>
        <end position="415"/>
    </location>
</feature>
<dbReference type="InterPro" id="IPR041137">
    <property type="entry name" value="ZIP4_N"/>
</dbReference>
<dbReference type="Pfam" id="PF02535">
    <property type="entry name" value="Zip"/>
    <property type="match status" value="1"/>
</dbReference>
<evidence type="ECO:0000256" key="2">
    <source>
        <dbReference type="ARBA" id="ARBA00006939"/>
    </source>
</evidence>
<feature type="compositionally biased region" description="Basic and acidic residues" evidence="7">
    <location>
        <begin position="295"/>
        <end position="308"/>
    </location>
</feature>
<sequence length="824" mass="92239">MRKMAALWIPLCFCFISLVTRGVYTLGNEAHDSHDLHGDDDHDHGEKHHGEDIFDELYKELNGTNDELTTDNLEKFFTKLHLKSCFPVKQDGCNTCFNITQLLSWYGVTAPINETQFYKLSPGLLYILSETFNNNERKSKDCASISQSKTLVSEVQNLFKTFQKKYGKYGNSEKETEESLEHLLEKINGTIGENLSHVEKCFDAHDILAKADTHHALKTQDELQVISSHILYQIFEQKCISGGEKKEHEHDELPEAGSFVESIFKEFGQNKSEMTRKEFAHFYEDIELGEMHVEGGHEEEGEGGGHDHDHKRRRRDTHEDDDEEGHAHEHNELNKCFTANEIMEIYSVHGDESVDQGTFQKMCPSLLYQLDKKTCVKKNEGSKRSIENDTWKAWVGMFISISVVSIGSLSGIIAAPISKKSWFPYLIMCLISLAVATLIGDAILHLFPHAMELHQHKPGESHGNPLFKFDSYLWKSIAFLMGLYIFFLFEILMHAFGGEHSHSHGVEKHVASSSTNNTSNVKGTLGMSEGASVLYNNQIKNNSILRPSGLHECSPTDTECSGDCPEAENKSECSSAQENTESETETIPPSSPTSTDLMLEKNGSREILVLSEEEKQKNKYHLNNGYHGDNNSDQNGSISRGVHDQHLETEENKPLSLAKLKSIAWMVLIGDAIHNFLDGIAIGVAFSETWPDGLHGGISTSIAILCHELPHELGDFAVLLNSGLSIKQALVMNFISSLTAFIGGIIGVSLGTQWAATNWIFAITAGLFVYIALVDMLPEILHSSSLKRHPWFCIMLTNIGLWCGFMIMIALGAWEEDIKSVLKQ</sequence>
<feature type="transmembrane region" description="Helical" evidence="8">
    <location>
        <begin position="422"/>
        <end position="447"/>
    </location>
</feature>
<dbReference type="InterPro" id="IPR003689">
    <property type="entry name" value="ZIP"/>
</dbReference>
<feature type="compositionally biased region" description="Polar residues" evidence="7">
    <location>
        <begin position="629"/>
        <end position="638"/>
    </location>
</feature>
<dbReference type="PANTHER" id="PTHR12191:SF37">
    <property type="entry name" value="ZINC TRANSPORTER FOI"/>
    <property type="match status" value="1"/>
</dbReference>
<dbReference type="OrthoDB" id="5974934at2759"/>
<dbReference type="GO" id="GO:0071578">
    <property type="term" value="P:zinc ion import across plasma membrane"/>
    <property type="evidence" value="ECO:0007669"/>
    <property type="project" value="TreeGrafter"/>
</dbReference>
<feature type="compositionally biased region" description="Low complexity" evidence="7">
    <location>
        <begin position="585"/>
        <end position="595"/>
    </location>
</feature>
<feature type="signal peptide" evidence="9">
    <location>
        <begin position="1"/>
        <end position="25"/>
    </location>
</feature>
<keyword evidence="13" id="KW-1185">Reference proteome</keyword>
<dbReference type="GO" id="GO:0005385">
    <property type="term" value="F:zinc ion transmembrane transporter activity"/>
    <property type="evidence" value="ECO:0007669"/>
    <property type="project" value="TreeGrafter"/>
</dbReference>
<feature type="region of interest" description="Disordered" evidence="7">
    <location>
        <begin position="295"/>
        <end position="333"/>
    </location>
</feature>
<keyword evidence="4 8" id="KW-1133">Transmembrane helix</keyword>
<dbReference type="GO" id="GO:0140410">
    <property type="term" value="F:monoatomic cation:bicarbonate symporter activity"/>
    <property type="evidence" value="ECO:0007669"/>
    <property type="project" value="TreeGrafter"/>
</dbReference>
<dbReference type="EnsemblMetazoa" id="CLYHEMT022033.1">
    <property type="protein sequence ID" value="CLYHEMP022033.1"/>
    <property type="gene ID" value="CLYHEMG022033"/>
</dbReference>
<comment type="similarity">
    <text evidence="2">Belongs to the ZIP transporter (TC 2.A.5) family.</text>
</comment>
<evidence type="ECO:0000256" key="5">
    <source>
        <dbReference type="ARBA" id="ARBA00023136"/>
    </source>
</evidence>
<evidence type="ECO:0000259" key="11">
    <source>
        <dbReference type="Pfam" id="PF21116"/>
    </source>
</evidence>
<proteinExistence type="inferred from homology"/>
<feature type="transmembrane region" description="Helical" evidence="8">
    <location>
        <begin position="756"/>
        <end position="777"/>
    </location>
</feature>
<feature type="transmembrane region" description="Helical" evidence="8">
    <location>
        <begin position="789"/>
        <end position="814"/>
    </location>
</feature>
<accession>A0A7M5XFA3</accession>
<feature type="region of interest" description="Disordered" evidence="7">
    <location>
        <begin position="555"/>
        <end position="600"/>
    </location>
</feature>
<evidence type="ECO:0000259" key="10">
    <source>
        <dbReference type="Pfam" id="PF18292"/>
    </source>
</evidence>
<evidence type="ECO:0000256" key="9">
    <source>
        <dbReference type="SAM" id="SignalP"/>
    </source>
</evidence>
<dbReference type="AlphaFoldDB" id="A0A7M5XFA3"/>
<feature type="domain" description="Zinc transporter ZIP4 N-terminal" evidence="10">
    <location>
        <begin position="89"/>
        <end position="239"/>
    </location>
</feature>
<name>A0A7M5XFA3_9CNID</name>
<comment type="catalytic activity">
    <reaction evidence="6">
        <text>Zn(2+)(in) = Zn(2+)(out)</text>
        <dbReference type="Rhea" id="RHEA:29351"/>
        <dbReference type="ChEBI" id="CHEBI:29105"/>
    </reaction>
</comment>
<feature type="region of interest" description="Disordered" evidence="7">
    <location>
        <begin position="621"/>
        <end position="640"/>
    </location>
</feature>
<feature type="domain" description="Zinc transporter ZIP4/12 EF-hand" evidence="11">
    <location>
        <begin position="259"/>
        <end position="370"/>
    </location>
</feature>
<dbReference type="GO" id="GO:0030003">
    <property type="term" value="P:intracellular monoatomic cation homeostasis"/>
    <property type="evidence" value="ECO:0007669"/>
    <property type="project" value="TreeGrafter"/>
</dbReference>
<evidence type="ECO:0000256" key="1">
    <source>
        <dbReference type="ARBA" id="ARBA00004141"/>
    </source>
</evidence>
<evidence type="ECO:0000313" key="13">
    <source>
        <dbReference type="Proteomes" id="UP000594262"/>
    </source>
</evidence>
<evidence type="ECO:0000256" key="6">
    <source>
        <dbReference type="ARBA" id="ARBA00034634"/>
    </source>
</evidence>
<dbReference type="GO" id="GO:0005886">
    <property type="term" value="C:plasma membrane"/>
    <property type="evidence" value="ECO:0007669"/>
    <property type="project" value="TreeGrafter"/>
</dbReference>
<feature type="chain" id="PRO_5029640104" evidence="9">
    <location>
        <begin position="26"/>
        <end position="824"/>
    </location>
</feature>
<feature type="transmembrane region" description="Helical" evidence="8">
    <location>
        <begin position="730"/>
        <end position="750"/>
    </location>
</feature>
<organism evidence="12 13">
    <name type="scientific">Clytia hemisphaerica</name>
    <dbReference type="NCBI Taxonomy" id="252671"/>
    <lineage>
        <taxon>Eukaryota</taxon>
        <taxon>Metazoa</taxon>
        <taxon>Cnidaria</taxon>
        <taxon>Hydrozoa</taxon>
        <taxon>Hydroidolina</taxon>
        <taxon>Leptothecata</taxon>
        <taxon>Obeliida</taxon>
        <taxon>Clytiidae</taxon>
        <taxon>Clytia</taxon>
    </lineage>
</organism>
<dbReference type="RefSeq" id="XP_066932466.1">
    <property type="nucleotide sequence ID" value="XM_067076365.1"/>
</dbReference>
<dbReference type="Pfam" id="PF21116">
    <property type="entry name" value="EF-hand_Zip"/>
    <property type="match status" value="1"/>
</dbReference>
<dbReference type="Proteomes" id="UP000594262">
    <property type="component" value="Unplaced"/>
</dbReference>
<dbReference type="Pfam" id="PF18292">
    <property type="entry name" value="ZIP4_domain"/>
    <property type="match status" value="1"/>
</dbReference>
<reference evidence="12" key="1">
    <citation type="submission" date="2021-01" db="UniProtKB">
        <authorList>
            <consortium name="EnsemblMetazoa"/>
        </authorList>
    </citation>
    <scope>IDENTIFICATION</scope>
</reference>
<protein>
    <submittedName>
        <fullName evidence="12">Uncharacterized protein</fullName>
    </submittedName>
</protein>
<dbReference type="PANTHER" id="PTHR12191">
    <property type="entry name" value="SOLUTE CARRIER FAMILY 39"/>
    <property type="match status" value="1"/>
</dbReference>
<comment type="subcellular location">
    <subcellularLocation>
        <location evidence="1">Membrane</location>
        <topology evidence="1">Multi-pass membrane protein</topology>
    </subcellularLocation>
</comment>
<keyword evidence="3 8" id="KW-0812">Transmembrane</keyword>
<evidence type="ECO:0000256" key="3">
    <source>
        <dbReference type="ARBA" id="ARBA00022692"/>
    </source>
</evidence>
<keyword evidence="5 8" id="KW-0472">Membrane</keyword>
<feature type="transmembrane region" description="Helical" evidence="8">
    <location>
        <begin position="472"/>
        <end position="493"/>
    </location>
</feature>
<keyword evidence="9" id="KW-0732">Signal</keyword>
<evidence type="ECO:0000256" key="8">
    <source>
        <dbReference type="SAM" id="Phobius"/>
    </source>
</evidence>